<comment type="subunit">
    <text evidence="14">Interacts with tubulin.</text>
</comment>
<feature type="region of interest" description="Disordered" evidence="18">
    <location>
        <begin position="356"/>
        <end position="634"/>
    </location>
</feature>
<evidence type="ECO:0000256" key="4">
    <source>
        <dbReference type="ARBA" id="ARBA00022481"/>
    </source>
</evidence>
<comment type="subcellular location">
    <subcellularLocation>
        <location evidence="1">Cytoplasm</location>
        <location evidence="1">Cytoskeleton</location>
    </subcellularLocation>
</comment>
<dbReference type="Proteomes" id="UP000694427">
    <property type="component" value="Unplaced"/>
</dbReference>
<evidence type="ECO:0000256" key="1">
    <source>
        <dbReference type="ARBA" id="ARBA00004245"/>
    </source>
</evidence>
<evidence type="ECO:0000256" key="5">
    <source>
        <dbReference type="ARBA" id="ARBA00022490"/>
    </source>
</evidence>
<dbReference type="InterPro" id="IPR003593">
    <property type="entry name" value="AAA+_ATPase"/>
</dbReference>
<sequence>MLGGSPRGQGVDLETEADKTSKAKTPQGQAGANGVGGMAAKRGKSGLPQATPRAELKVYRAGNSEGRLPVPSNLRKQKSLTNLCVLTDAEKKMHLYQPKWSDDMEKPGAGQNKSGKLKDAGGGTGKGIPLSKNLSKSEHSLFQGKPKPFSPPSKLGKPSRIPKGPYAEVKPISKAQELADDSKSDDEILSSKAKANGKKTLSDAPEHEEGDKTFLKVDPELVVTVLGDLEQLLFSQMLDPESQRKRTVQNVLDLRQNLEDTMSSLRGSQLSHSMCYDSDETNARSISSLSNRSSPLSWRQGQSSPRLQAGDAPSSGVTAHSLPIRATSQISHLQHIQLMEGLDAVDDDLADLKSGYLSDGNLTGKSQPEDEDDDDDDVDVDVDDDDLDNGWDESSSISSGLSDGSDNLSSEEFNAGSSLNSLPTTPIGSRRNSAIVLRTDAEKRSLVESGLSWYSEEGKAQCRNEGGYDTGSLKAESSSKWKKSRSQDDTGVKGELRKPQTLGHPPSGLKKSRNPPVGVTSPITHTSQSMLKVPGVVDKAKMAVKSSGLQRSSSDAGKDRGEHRKPPSGLVRPSAGTVNSFGYKKTAPTTGTATVLTTSGNTVSENSAIVNKTPKTSGIPVKPSAGGGGGGRKTSLDVSNCDQGFMAPNARNNIQYRSLPRPAKSSTLSLTGGRPGARPVSSNMDAGLQGLKTVPAPSRLKEPGSVKSSHRASTGGCAPVNQTDREKEKAKAKAVVSDSECGGGGPLKNSTLTPTQSTLEGETNLLHTLARSLPKPAHLDKVNSNSLDCAIVDVEDQLPPKVPPFSKLQELSGISSTSCLTPSPAPILNVNSSECFPSATVGRGGSAGGSPSLYPRLSGLHRSMESLSLQMSVSPAGGGMTEPRPRNEDRGTDGGWSTGSRVSLTMLGTFICFISYITSGSLCCLLCAVAPSPTSGTPRMTRSNSIPAHEASFELYQASPLGSTLSLAERPKSMIRSGSFRDRDAVHGSVLSLVSNASSSYSSVSIPQIRKLRRELESSQEKVANLTSQLSANANLVAAFEQSLALMTSRLQSLSVSAVQKDSELLDLRETIESLKTKNMEAQAVIQVALNNPDVAPKELRLRRQNSSESISSLNSITSHSSVGSLKDDAKKKKKKSWLRSSFGKAFSIKKGAKGGSMYSDIEEIATPDSSAPNSPKLGHEDGENPPTSLTSSQSATSSVIHESNEENESDEKMVSELRSELWEKEMKLTDIRLEALNSAHQLEQLQETMNNMQSMVESLKAENDQLKTGSAPSSLVLPCSPPSTSTSQPSGLATDIAPMELLSLSSQRNEVFTRVVVRIADQQQDFYIGSVRIHGKTEWSMLDTDISTAFRDYISQVDPSASMGLSVDSIHSYSINQSRRVLGDEAPESSPCDCLKKGPGLVTVALKGFKEKCVDSLVFETLVPKPMMQHYISLLLKHRRLVLSGPSGTGKTYLTTRLAEYLLERSGREPGPGLITTFNMHQQTCKDLQLYLSNLANQIDRDCGTEDIPLVIILDDISDASSITDLVNSALTCKYHKCPYVIGTTNQCVKMSSNHGLHLSFRMVTFSNNVEPANGFLVRYLHRKLIEAEDESTVHSTEVLRVLDWVPKLWYHLHTFLEKHSTSDFLIGPCFFLSCPVSLAEFRSWFIDLWNQSIIPYLQEGAKDGVKVHGQKSAWEDPVEWVRDTLPWPSAQQDQAKLFHLPPPTTGPNSAPTQQPSDDRDTSNKDTSLSTMESDPLMAMLLKLQESAELKDSRAY</sequence>
<evidence type="ECO:0000256" key="14">
    <source>
        <dbReference type="ARBA" id="ARBA00064590"/>
    </source>
</evidence>
<comment type="function">
    <text evidence="13">May be involved in neuronal migration.</text>
</comment>
<dbReference type="GO" id="GO:0001578">
    <property type="term" value="P:microtubule bundle formation"/>
    <property type="evidence" value="ECO:0007669"/>
    <property type="project" value="TreeGrafter"/>
</dbReference>
<feature type="compositionally biased region" description="Polar residues" evidence="18">
    <location>
        <begin position="604"/>
        <end position="616"/>
    </location>
</feature>
<dbReference type="InterPro" id="IPR057126">
    <property type="entry name" value="NAV1-like_ubiquitin-like"/>
</dbReference>
<feature type="compositionally biased region" description="Basic and acidic residues" evidence="18">
    <location>
        <begin position="200"/>
        <end position="211"/>
    </location>
</feature>
<dbReference type="Pfam" id="PF25408">
    <property type="entry name" value="AAA_lid_NAV1"/>
    <property type="match status" value="1"/>
</dbReference>
<feature type="region of interest" description="Disordered" evidence="18">
    <location>
        <begin position="96"/>
        <end position="211"/>
    </location>
</feature>
<evidence type="ECO:0000256" key="12">
    <source>
        <dbReference type="ARBA" id="ARBA00023212"/>
    </source>
</evidence>
<evidence type="ECO:0000256" key="2">
    <source>
        <dbReference type="ARBA" id="ARBA00006255"/>
    </source>
</evidence>
<feature type="region of interest" description="Disordered" evidence="18">
    <location>
        <begin position="286"/>
        <end position="319"/>
    </location>
</feature>
<feature type="region of interest" description="Disordered" evidence="18">
    <location>
        <begin position="1103"/>
        <end position="1131"/>
    </location>
</feature>
<keyword evidence="11 17" id="KW-0175">Coiled coil</keyword>
<evidence type="ECO:0000256" key="8">
    <source>
        <dbReference type="ARBA" id="ARBA00022782"/>
    </source>
</evidence>
<reference evidence="20" key="2">
    <citation type="submission" date="2025-09" db="UniProtKB">
        <authorList>
            <consortium name="Ensembl"/>
        </authorList>
    </citation>
    <scope>IDENTIFICATION</scope>
</reference>
<feature type="region of interest" description="Disordered" evidence="18">
    <location>
        <begin position="873"/>
        <end position="897"/>
    </location>
</feature>
<dbReference type="Ensembl" id="ENSCCRT00010008186.1">
    <property type="protein sequence ID" value="ENSCCRP00010007550.1"/>
    <property type="gene ID" value="ENSCCRG00010002686.1"/>
</dbReference>
<evidence type="ECO:0000313" key="20">
    <source>
        <dbReference type="Ensembl" id="ENSCCRP00010007550.1"/>
    </source>
</evidence>
<feature type="compositionally biased region" description="Acidic residues" evidence="18">
    <location>
        <begin position="369"/>
        <end position="391"/>
    </location>
</feature>
<feature type="region of interest" description="Disordered" evidence="18">
    <location>
        <begin position="1166"/>
        <end position="1214"/>
    </location>
</feature>
<evidence type="ECO:0000256" key="15">
    <source>
        <dbReference type="ARBA" id="ARBA00067341"/>
    </source>
</evidence>
<keyword evidence="9" id="KW-0524">Neurogenesis</keyword>
<dbReference type="FunFam" id="3.40.50.300:FF:000409">
    <property type="entry name" value="Neuron navigator 1"/>
    <property type="match status" value="1"/>
</dbReference>
<keyword evidence="5" id="KW-0963">Cytoplasm</keyword>
<evidence type="ECO:0000313" key="21">
    <source>
        <dbReference type="Proteomes" id="UP000694427"/>
    </source>
</evidence>
<evidence type="ECO:0000256" key="11">
    <source>
        <dbReference type="ARBA" id="ARBA00023054"/>
    </source>
</evidence>
<feature type="region of interest" description="Disordered" evidence="18">
    <location>
        <begin position="657"/>
        <end position="754"/>
    </location>
</feature>
<dbReference type="PANTHER" id="PTHR12784">
    <property type="entry name" value="STEERIN"/>
    <property type="match status" value="1"/>
</dbReference>
<evidence type="ECO:0000256" key="9">
    <source>
        <dbReference type="ARBA" id="ARBA00022902"/>
    </source>
</evidence>
<evidence type="ECO:0000256" key="6">
    <source>
        <dbReference type="ARBA" id="ARBA00022553"/>
    </source>
</evidence>
<feature type="domain" description="AAA+ ATPase" evidence="19">
    <location>
        <begin position="1438"/>
        <end position="1577"/>
    </location>
</feature>
<keyword evidence="4" id="KW-0488">Methylation</keyword>
<proteinExistence type="inferred from homology"/>
<feature type="compositionally biased region" description="Polar residues" evidence="18">
    <location>
        <begin position="521"/>
        <end position="530"/>
    </location>
</feature>
<keyword evidence="7" id="KW-0493">Microtubule</keyword>
<evidence type="ECO:0000256" key="3">
    <source>
        <dbReference type="ARBA" id="ARBA00022473"/>
    </source>
</evidence>
<feature type="region of interest" description="Disordered" evidence="18">
    <location>
        <begin position="1"/>
        <end position="74"/>
    </location>
</feature>
<keyword evidence="12" id="KW-0206">Cytoskeleton</keyword>
<dbReference type="InterPro" id="IPR039041">
    <property type="entry name" value="Nav/unc-53"/>
</dbReference>
<dbReference type="SUPFAM" id="SSF52540">
    <property type="entry name" value="P-loop containing nucleoside triphosphate hydrolases"/>
    <property type="match status" value="1"/>
</dbReference>
<name>A0A8C1I8S9_CYPCA</name>
<dbReference type="GO" id="GO:0005874">
    <property type="term" value="C:microtubule"/>
    <property type="evidence" value="ECO:0007669"/>
    <property type="project" value="UniProtKB-KW"/>
</dbReference>
<feature type="compositionally biased region" description="Low complexity" evidence="18">
    <location>
        <begin position="286"/>
        <end position="297"/>
    </location>
</feature>
<keyword evidence="10" id="KW-0007">Acetylation</keyword>
<dbReference type="GO" id="GO:0043194">
    <property type="term" value="C:axon initial segment"/>
    <property type="evidence" value="ECO:0007669"/>
    <property type="project" value="TreeGrafter"/>
</dbReference>
<keyword evidence="3" id="KW-0217">Developmental protein</keyword>
<evidence type="ECO:0000256" key="7">
    <source>
        <dbReference type="ARBA" id="ARBA00022701"/>
    </source>
</evidence>
<feature type="compositionally biased region" description="Low complexity" evidence="18">
    <location>
        <begin position="394"/>
        <end position="410"/>
    </location>
</feature>
<feature type="compositionally biased region" description="Polar residues" evidence="18">
    <location>
        <begin position="1708"/>
        <end position="1717"/>
    </location>
</feature>
<evidence type="ECO:0000256" key="10">
    <source>
        <dbReference type="ARBA" id="ARBA00022990"/>
    </source>
</evidence>
<organism evidence="20 21">
    <name type="scientific">Cyprinus carpio</name>
    <name type="common">Common carp</name>
    <dbReference type="NCBI Taxonomy" id="7962"/>
    <lineage>
        <taxon>Eukaryota</taxon>
        <taxon>Metazoa</taxon>
        <taxon>Chordata</taxon>
        <taxon>Craniata</taxon>
        <taxon>Vertebrata</taxon>
        <taxon>Euteleostomi</taxon>
        <taxon>Actinopterygii</taxon>
        <taxon>Neopterygii</taxon>
        <taxon>Teleostei</taxon>
        <taxon>Ostariophysi</taxon>
        <taxon>Cypriniformes</taxon>
        <taxon>Cyprinidae</taxon>
        <taxon>Cyprininae</taxon>
        <taxon>Cyprinus</taxon>
    </lineage>
</organism>
<keyword evidence="21" id="KW-1185">Reference proteome</keyword>
<dbReference type="Gene3D" id="3.40.50.300">
    <property type="entry name" value="P-loop containing nucleotide triphosphate hydrolases"/>
    <property type="match status" value="1"/>
</dbReference>
<dbReference type="InterPro" id="IPR057568">
    <property type="entry name" value="CortBP2_NAV1-like_AAA_lid"/>
</dbReference>
<feature type="compositionally biased region" description="Basic and acidic residues" evidence="18">
    <location>
        <begin position="556"/>
        <end position="565"/>
    </location>
</feature>
<feature type="compositionally biased region" description="Polar residues" evidence="18">
    <location>
        <begin position="411"/>
        <end position="432"/>
    </location>
</feature>
<feature type="compositionally biased region" description="Low complexity" evidence="18">
    <location>
        <begin position="586"/>
        <end position="603"/>
    </location>
</feature>
<dbReference type="SMART" id="SM00382">
    <property type="entry name" value="AAA"/>
    <property type="match status" value="1"/>
</dbReference>
<evidence type="ECO:0000256" key="18">
    <source>
        <dbReference type="SAM" id="MobiDB-lite"/>
    </source>
</evidence>
<protein>
    <recommendedName>
        <fullName evidence="15">Neuron navigator 1</fullName>
    </recommendedName>
    <alternativeName>
        <fullName evidence="16">Pore membrane and/or filament-interacting-like protein 3</fullName>
    </alternativeName>
</protein>
<feature type="compositionally biased region" description="Basic and acidic residues" evidence="18">
    <location>
        <begin position="485"/>
        <end position="498"/>
    </location>
</feature>
<evidence type="ECO:0000256" key="17">
    <source>
        <dbReference type="SAM" id="Coils"/>
    </source>
</evidence>
<keyword evidence="6" id="KW-0597">Phosphoprotein</keyword>
<comment type="similarity">
    <text evidence="2">Belongs to the Nav/unc-53 family.</text>
</comment>
<dbReference type="Pfam" id="PF23092">
    <property type="entry name" value="Ubiquitin_6"/>
    <property type="match status" value="1"/>
</dbReference>
<feature type="compositionally biased region" description="Low complexity" evidence="18">
    <location>
        <begin position="1188"/>
        <end position="1199"/>
    </location>
</feature>
<feature type="region of interest" description="Disordered" evidence="18">
    <location>
        <begin position="1699"/>
        <end position="1736"/>
    </location>
</feature>
<dbReference type="InterPro" id="IPR027417">
    <property type="entry name" value="P-loop_NTPase"/>
</dbReference>
<evidence type="ECO:0000259" key="19">
    <source>
        <dbReference type="SMART" id="SM00382"/>
    </source>
</evidence>
<accession>A0A8C1I8S9</accession>
<keyword evidence="8" id="KW-0221">Differentiation</keyword>
<evidence type="ECO:0000256" key="16">
    <source>
        <dbReference type="ARBA" id="ARBA00080430"/>
    </source>
</evidence>
<feature type="coiled-coil region" evidence="17">
    <location>
        <begin position="1065"/>
        <end position="1092"/>
    </location>
</feature>
<feature type="compositionally biased region" description="Low complexity" evidence="18">
    <location>
        <begin position="1107"/>
        <end position="1122"/>
    </location>
</feature>
<evidence type="ECO:0000256" key="13">
    <source>
        <dbReference type="ARBA" id="ARBA00059345"/>
    </source>
</evidence>
<dbReference type="GO" id="GO:0001764">
    <property type="term" value="P:neuron migration"/>
    <property type="evidence" value="ECO:0007669"/>
    <property type="project" value="TreeGrafter"/>
</dbReference>
<reference evidence="20" key="1">
    <citation type="submission" date="2025-08" db="UniProtKB">
        <authorList>
            <consortium name="Ensembl"/>
        </authorList>
    </citation>
    <scope>IDENTIFICATION</scope>
</reference>
<feature type="compositionally biased region" description="Basic and acidic residues" evidence="18">
    <location>
        <begin position="883"/>
        <end position="892"/>
    </location>
</feature>
<dbReference type="PANTHER" id="PTHR12784:SF3">
    <property type="entry name" value="NEURON NAVIGATOR 1"/>
    <property type="match status" value="1"/>
</dbReference>